<sequence length="333" mass="37626">MGTSQSPPNIDQQEKDGKYKRSGQIVFRVNEFATFAGGTGQKRMISDSSQSINGLNWRMALEHSGTELALFVLCEGDENDKAWSCLASVRKSIVACKFGNQCFAEEEETRALFHAESREKGSKSFIKFAQLMDPNNGWYDGQEDAVTFIADIVAERPNGMPGAFLKDILLVNDETVYMNKYLLAAHSEFFEELFFGENAQPKPKIQIENVADAVPHFERLIATMYPQNKELDAECVEGILELADRFLLDSVKNRCVQFLAKSSAKSAVFKLRVAEKYNLDALKKHILKNLTTDDFFGGSKYFDDFTELNKLGSELAKEFSERHKELFGIKNRN</sequence>
<dbReference type="EMBL" id="JBICCN010000357">
    <property type="protein sequence ID" value="KAL3074282.1"/>
    <property type="molecule type" value="Genomic_DNA"/>
</dbReference>
<evidence type="ECO:0000313" key="3">
    <source>
        <dbReference type="Proteomes" id="UP001620645"/>
    </source>
</evidence>
<dbReference type="SUPFAM" id="SSF49599">
    <property type="entry name" value="TRAF domain-like"/>
    <property type="match status" value="1"/>
</dbReference>
<dbReference type="Pfam" id="PF00651">
    <property type="entry name" value="BTB"/>
    <property type="match status" value="1"/>
</dbReference>
<dbReference type="SUPFAM" id="SSF54695">
    <property type="entry name" value="POZ domain"/>
    <property type="match status" value="1"/>
</dbReference>
<dbReference type="Proteomes" id="UP001620645">
    <property type="component" value="Unassembled WGS sequence"/>
</dbReference>
<dbReference type="Gene3D" id="3.30.710.10">
    <property type="entry name" value="Potassium Channel Kv1.1, Chain A"/>
    <property type="match status" value="1"/>
</dbReference>
<dbReference type="Pfam" id="PF00917">
    <property type="entry name" value="MATH"/>
    <property type="match status" value="1"/>
</dbReference>
<gene>
    <name evidence="2" type="ORF">niasHS_015112</name>
</gene>
<dbReference type="InterPro" id="IPR000210">
    <property type="entry name" value="BTB/POZ_dom"/>
</dbReference>
<proteinExistence type="predicted"/>
<dbReference type="PANTHER" id="PTHR22744">
    <property type="entry name" value="HELIX LOOP HELIX PROTEIN 21-RELATED"/>
    <property type="match status" value="1"/>
</dbReference>
<dbReference type="PANTHER" id="PTHR22744:SF14">
    <property type="entry name" value="BTB DOMAIN-CONTAINING PROTEIN-RELATED"/>
    <property type="match status" value="1"/>
</dbReference>
<accession>A0ABD2I8I2</accession>
<dbReference type="Gene3D" id="2.60.210.10">
    <property type="entry name" value="Apoptosis, Tumor Necrosis Factor Receptor Associated Protein 2, Chain A"/>
    <property type="match status" value="1"/>
</dbReference>
<keyword evidence="3" id="KW-1185">Reference proteome</keyword>
<organism evidence="2 3">
    <name type="scientific">Heterodera schachtii</name>
    <name type="common">Sugarbeet cyst nematode worm</name>
    <name type="synonym">Tylenchus schachtii</name>
    <dbReference type="NCBI Taxonomy" id="97005"/>
    <lineage>
        <taxon>Eukaryota</taxon>
        <taxon>Metazoa</taxon>
        <taxon>Ecdysozoa</taxon>
        <taxon>Nematoda</taxon>
        <taxon>Chromadorea</taxon>
        <taxon>Rhabditida</taxon>
        <taxon>Tylenchina</taxon>
        <taxon>Tylenchomorpha</taxon>
        <taxon>Tylenchoidea</taxon>
        <taxon>Heteroderidae</taxon>
        <taxon>Heteroderinae</taxon>
        <taxon>Heterodera</taxon>
    </lineage>
</organism>
<evidence type="ECO:0000259" key="1">
    <source>
        <dbReference type="PROSITE" id="PS50097"/>
    </source>
</evidence>
<dbReference type="PROSITE" id="PS50097">
    <property type="entry name" value="BTB"/>
    <property type="match status" value="1"/>
</dbReference>
<dbReference type="AlphaFoldDB" id="A0ABD2I8I2"/>
<dbReference type="InterPro" id="IPR011333">
    <property type="entry name" value="SKP1/BTB/POZ_sf"/>
</dbReference>
<evidence type="ECO:0000313" key="2">
    <source>
        <dbReference type="EMBL" id="KAL3074282.1"/>
    </source>
</evidence>
<reference evidence="2 3" key="1">
    <citation type="submission" date="2024-10" db="EMBL/GenBank/DDBJ databases">
        <authorList>
            <person name="Kim D."/>
        </authorList>
    </citation>
    <scope>NUCLEOTIDE SEQUENCE [LARGE SCALE GENOMIC DNA]</scope>
    <source>
        <strain evidence="2">Taebaek</strain>
    </source>
</reference>
<feature type="domain" description="BTB" evidence="1">
    <location>
        <begin position="165"/>
        <end position="233"/>
    </location>
</feature>
<dbReference type="SMART" id="SM00225">
    <property type="entry name" value="BTB"/>
    <property type="match status" value="1"/>
</dbReference>
<dbReference type="InterPro" id="IPR008974">
    <property type="entry name" value="TRAF-like"/>
</dbReference>
<protein>
    <recommendedName>
        <fullName evidence="1">BTB domain-containing protein</fullName>
    </recommendedName>
</protein>
<name>A0ABD2I8I2_HETSC</name>
<dbReference type="InterPro" id="IPR002083">
    <property type="entry name" value="MATH/TRAF_dom"/>
</dbReference>
<comment type="caution">
    <text evidence="2">The sequence shown here is derived from an EMBL/GenBank/DDBJ whole genome shotgun (WGS) entry which is preliminary data.</text>
</comment>